<feature type="compositionally biased region" description="Polar residues" evidence="1">
    <location>
        <begin position="25"/>
        <end position="34"/>
    </location>
</feature>
<reference evidence="3" key="1">
    <citation type="submission" date="2020-03" db="EMBL/GenBank/DDBJ databases">
        <title>A high-quality chromosome-level genome assembly of a woody plant with both climbing and erect habits, Rhamnella rubrinervis.</title>
        <authorList>
            <person name="Lu Z."/>
            <person name="Yang Y."/>
            <person name="Zhu X."/>
            <person name="Sun Y."/>
        </authorList>
    </citation>
    <scope>NUCLEOTIDE SEQUENCE</scope>
    <source>
        <strain evidence="3">BYM</strain>
        <tissue evidence="3">Leaf</tissue>
    </source>
</reference>
<accession>A0A8K0DWY8</accession>
<gene>
    <name evidence="3" type="ORF">FNV43_RR17357</name>
</gene>
<dbReference type="Proteomes" id="UP000796880">
    <property type="component" value="Unassembled WGS sequence"/>
</dbReference>
<evidence type="ECO:0000259" key="2">
    <source>
        <dbReference type="PROSITE" id="PS50858"/>
    </source>
</evidence>
<feature type="domain" description="BSD" evidence="2">
    <location>
        <begin position="207"/>
        <end position="262"/>
    </location>
</feature>
<dbReference type="InterPro" id="IPR035925">
    <property type="entry name" value="BSD_dom_sf"/>
</dbReference>
<evidence type="ECO:0000256" key="1">
    <source>
        <dbReference type="SAM" id="MobiDB-lite"/>
    </source>
</evidence>
<keyword evidence="4" id="KW-1185">Reference proteome</keyword>
<dbReference type="OrthoDB" id="2021158at2759"/>
<feature type="compositionally biased region" description="Acidic residues" evidence="1">
    <location>
        <begin position="422"/>
        <end position="437"/>
    </location>
</feature>
<dbReference type="AlphaFoldDB" id="A0A8K0DWY8"/>
<feature type="compositionally biased region" description="Basic and acidic residues" evidence="1">
    <location>
        <begin position="470"/>
        <end position="483"/>
    </location>
</feature>
<dbReference type="PROSITE" id="PS50858">
    <property type="entry name" value="BSD"/>
    <property type="match status" value="1"/>
</dbReference>
<dbReference type="PANTHER" id="PTHR31923">
    <property type="entry name" value="BSD DOMAIN-CONTAINING PROTEIN"/>
    <property type="match status" value="1"/>
</dbReference>
<dbReference type="Pfam" id="PF03909">
    <property type="entry name" value="BSD"/>
    <property type="match status" value="1"/>
</dbReference>
<proteinExistence type="predicted"/>
<feature type="region of interest" description="Disordered" evidence="1">
    <location>
        <begin position="1"/>
        <end position="68"/>
    </location>
</feature>
<dbReference type="Gene3D" id="1.10.3970.10">
    <property type="entry name" value="BSD domain"/>
    <property type="match status" value="1"/>
</dbReference>
<dbReference type="SMART" id="SM00751">
    <property type="entry name" value="BSD"/>
    <property type="match status" value="1"/>
</dbReference>
<dbReference type="InterPro" id="IPR005607">
    <property type="entry name" value="BSD_dom"/>
</dbReference>
<dbReference type="PANTHER" id="PTHR31923:SF4">
    <property type="entry name" value="BSD DOMAIN-CONTAINING PROTEIN"/>
    <property type="match status" value="1"/>
</dbReference>
<organism evidence="3 4">
    <name type="scientific">Rhamnella rubrinervis</name>
    <dbReference type="NCBI Taxonomy" id="2594499"/>
    <lineage>
        <taxon>Eukaryota</taxon>
        <taxon>Viridiplantae</taxon>
        <taxon>Streptophyta</taxon>
        <taxon>Embryophyta</taxon>
        <taxon>Tracheophyta</taxon>
        <taxon>Spermatophyta</taxon>
        <taxon>Magnoliopsida</taxon>
        <taxon>eudicotyledons</taxon>
        <taxon>Gunneridae</taxon>
        <taxon>Pentapetalae</taxon>
        <taxon>rosids</taxon>
        <taxon>fabids</taxon>
        <taxon>Rosales</taxon>
        <taxon>Rhamnaceae</taxon>
        <taxon>rhamnoid group</taxon>
        <taxon>Rhamneae</taxon>
        <taxon>Rhamnella</taxon>
    </lineage>
</organism>
<feature type="compositionally biased region" description="Acidic residues" evidence="1">
    <location>
        <begin position="499"/>
        <end position="509"/>
    </location>
</feature>
<feature type="region of interest" description="Disordered" evidence="1">
    <location>
        <begin position="287"/>
        <end position="321"/>
    </location>
</feature>
<evidence type="ECO:0000313" key="4">
    <source>
        <dbReference type="Proteomes" id="UP000796880"/>
    </source>
</evidence>
<protein>
    <recommendedName>
        <fullName evidence="2">BSD domain-containing protein</fullName>
    </recommendedName>
</protein>
<feature type="compositionally biased region" description="Pro residues" evidence="1">
    <location>
        <begin position="85"/>
        <end position="95"/>
    </location>
</feature>
<dbReference type="SUPFAM" id="SSF140383">
    <property type="entry name" value="BSD domain-like"/>
    <property type="match status" value="1"/>
</dbReference>
<evidence type="ECO:0000313" key="3">
    <source>
        <dbReference type="EMBL" id="KAF3439082.1"/>
    </source>
</evidence>
<name>A0A8K0DWY8_9ROSA</name>
<sequence length="509" mass="56006">MSWLARSIANSLKLDDDEDNDTDNKPNANATASYSPPELNPEEADPPPNHSSASSTPTARGVKEDLSELTKTLTRQFWGVATFLAPPPESTPPHSPRISDSIPPKPSDQSESEEPSDPKISDEDVISGIRSDFAEIGGRFKSGISKLSSNVTVSEFTKIASNLLQFGSEEEDLEARNAVGVTDEVLAFARNISMHPETWLDFPLPDDDDAYDFELSDAQQEHALAVEHLAPRLAALRMEFCPGHMSESYFWKIYFVLLHPRLNKHDAELLSTPQIVEARAMLSQELQNRTKAKSDPDTSERGTIQSKGTAESPKEQHLSVPPTVEADMVPIEKSKIASAPSHEAVDIVTEKHLVQSTEVKIIDKPVVEEEPLNQKKFQESLFGTSSKLHHEKFDDDADADDWLKEDSSEMVGVSGTSVPIGNDEDVSFSDLEEDDGEIPSSYKKATSGSDSSAKDSRDWVQLSSRSSAGSDKEINTVEIRHVGSEQVNPHNTEGKEANDWLDVDDIDVM</sequence>
<comment type="caution">
    <text evidence="3">The sequence shown here is derived from an EMBL/GenBank/DDBJ whole genome shotgun (WGS) entry which is preliminary data.</text>
</comment>
<feature type="region of interest" description="Disordered" evidence="1">
    <location>
        <begin position="399"/>
        <end position="509"/>
    </location>
</feature>
<feature type="region of interest" description="Disordered" evidence="1">
    <location>
        <begin position="83"/>
        <end position="124"/>
    </location>
</feature>
<dbReference type="EMBL" id="VOIH02000008">
    <property type="protein sequence ID" value="KAF3439082.1"/>
    <property type="molecule type" value="Genomic_DNA"/>
</dbReference>